<evidence type="ECO:0000313" key="1">
    <source>
        <dbReference type="EMBL" id="OGN29285.1"/>
    </source>
</evidence>
<dbReference type="AlphaFoldDB" id="A0A1F8GV47"/>
<organism evidence="1 2">
    <name type="scientific">Candidatus Yanofskybacteria bacterium RIFCSPLOWO2_01_FULL_49_25</name>
    <dbReference type="NCBI Taxonomy" id="1802701"/>
    <lineage>
        <taxon>Bacteria</taxon>
        <taxon>Candidatus Yanofskyibacteriota</taxon>
    </lineage>
</organism>
<sequence length="128" mass="14307">MNDAGAPMSKSKTPPPEFLEFVRNLVVRPVSDGKDATTAREQMLAGEIATPPSPHKPLWDSTRVHPETNYALTRFIEGDEQTDEFRIATVDLMRVIERHPEDTGIIIAVIALVCEMEDLVDESNPQHN</sequence>
<dbReference type="Proteomes" id="UP000179047">
    <property type="component" value="Unassembled WGS sequence"/>
</dbReference>
<dbReference type="EMBL" id="MGKP01000008">
    <property type="protein sequence ID" value="OGN29285.1"/>
    <property type="molecule type" value="Genomic_DNA"/>
</dbReference>
<protein>
    <submittedName>
        <fullName evidence="1">Uncharacterized protein</fullName>
    </submittedName>
</protein>
<comment type="caution">
    <text evidence="1">The sequence shown here is derived from an EMBL/GenBank/DDBJ whole genome shotgun (WGS) entry which is preliminary data.</text>
</comment>
<evidence type="ECO:0000313" key="2">
    <source>
        <dbReference type="Proteomes" id="UP000179047"/>
    </source>
</evidence>
<proteinExistence type="predicted"/>
<gene>
    <name evidence="1" type="ORF">A3A33_03645</name>
</gene>
<accession>A0A1F8GV47</accession>
<name>A0A1F8GV47_9BACT</name>
<reference evidence="1 2" key="1">
    <citation type="journal article" date="2016" name="Nat. Commun.">
        <title>Thousands of microbial genomes shed light on interconnected biogeochemical processes in an aquifer system.</title>
        <authorList>
            <person name="Anantharaman K."/>
            <person name="Brown C.T."/>
            <person name="Hug L.A."/>
            <person name="Sharon I."/>
            <person name="Castelle C.J."/>
            <person name="Probst A.J."/>
            <person name="Thomas B.C."/>
            <person name="Singh A."/>
            <person name="Wilkins M.J."/>
            <person name="Karaoz U."/>
            <person name="Brodie E.L."/>
            <person name="Williams K.H."/>
            <person name="Hubbard S.S."/>
            <person name="Banfield J.F."/>
        </authorList>
    </citation>
    <scope>NUCLEOTIDE SEQUENCE [LARGE SCALE GENOMIC DNA]</scope>
</reference>